<dbReference type="InterPro" id="IPR029045">
    <property type="entry name" value="ClpP/crotonase-like_dom_sf"/>
</dbReference>
<comment type="caution">
    <text evidence="6">The sequence shown here is derived from an EMBL/GenBank/DDBJ whole genome shotgun (WGS) entry which is preliminary data.</text>
</comment>
<dbReference type="CDD" id="cd07023">
    <property type="entry name" value="S49_Sppa_N_C"/>
    <property type="match status" value="1"/>
</dbReference>
<keyword evidence="3" id="KW-0378">Hydrolase</keyword>
<accession>A0A916U802</accession>
<evidence type="ECO:0000256" key="4">
    <source>
        <dbReference type="ARBA" id="ARBA00022825"/>
    </source>
</evidence>
<protein>
    <submittedName>
        <fullName evidence="6">Peptidase S49</fullName>
    </submittedName>
</protein>
<dbReference type="GO" id="GO:0006508">
    <property type="term" value="P:proteolysis"/>
    <property type="evidence" value="ECO:0007669"/>
    <property type="project" value="UniProtKB-KW"/>
</dbReference>
<dbReference type="RefSeq" id="WP_188609129.1">
    <property type="nucleotide sequence ID" value="NZ_BMGG01000003.1"/>
</dbReference>
<dbReference type="Gene3D" id="3.90.226.10">
    <property type="entry name" value="2-enoyl-CoA Hydratase, Chain A, domain 1"/>
    <property type="match status" value="1"/>
</dbReference>
<dbReference type="InterPro" id="IPR002142">
    <property type="entry name" value="Peptidase_S49"/>
</dbReference>
<dbReference type="Pfam" id="PF01343">
    <property type="entry name" value="Peptidase_S49"/>
    <property type="match status" value="1"/>
</dbReference>
<organism evidence="6 7">
    <name type="scientific">Chelatococcus reniformis</name>
    <dbReference type="NCBI Taxonomy" id="1494448"/>
    <lineage>
        <taxon>Bacteria</taxon>
        <taxon>Pseudomonadati</taxon>
        <taxon>Pseudomonadota</taxon>
        <taxon>Alphaproteobacteria</taxon>
        <taxon>Hyphomicrobiales</taxon>
        <taxon>Chelatococcaceae</taxon>
        <taxon>Chelatococcus</taxon>
    </lineage>
</organism>
<dbReference type="SUPFAM" id="SSF52096">
    <property type="entry name" value="ClpP/crotonase"/>
    <property type="match status" value="1"/>
</dbReference>
<dbReference type="Proteomes" id="UP000637002">
    <property type="component" value="Unassembled WGS sequence"/>
</dbReference>
<dbReference type="PANTHER" id="PTHR42987:SF8">
    <property type="entry name" value="PROTEINASE"/>
    <property type="match status" value="1"/>
</dbReference>
<reference evidence="6" key="1">
    <citation type="journal article" date="2014" name="Int. J. Syst. Evol. Microbiol.">
        <title>Complete genome sequence of Corynebacterium casei LMG S-19264T (=DSM 44701T), isolated from a smear-ripened cheese.</title>
        <authorList>
            <consortium name="US DOE Joint Genome Institute (JGI-PGF)"/>
            <person name="Walter F."/>
            <person name="Albersmeier A."/>
            <person name="Kalinowski J."/>
            <person name="Ruckert C."/>
        </authorList>
    </citation>
    <scope>NUCLEOTIDE SEQUENCE</scope>
    <source>
        <strain evidence="6">CGMCC 1.12919</strain>
    </source>
</reference>
<comment type="similarity">
    <text evidence="1">Belongs to the peptidase S49 family.</text>
</comment>
<dbReference type="AlphaFoldDB" id="A0A916U802"/>
<keyword evidence="4" id="KW-0720">Serine protease</keyword>
<sequence length="300" mass="31728">MPEAAPSPSKSLAQSLAGLLPSRWFGRGKPLVSVVRLQGPIGMASPFRGSLTLAALAPVLEAAFAPKRLSAVALVINSPGGSAAQSHAIFQRIRSLAAEKGVPVVAFTEDVAASGGYMLAIAADEIYADPSSIVGSIGVVSAGFGFDRVLEKLGIERRVYSAGDEKAMLDPFRPERSEDVARLKAIQAEVHAHFIGLVERRRGARLRPDSPGLFGGAFFSAGEAERFGLIEGIGDLRGKMRERFGDEVRFRLVQPRRGLGLRRLLNPAGASSLGAATAAVDPGAWLSAIAERSLWSRYGL</sequence>
<evidence type="ECO:0000313" key="7">
    <source>
        <dbReference type="Proteomes" id="UP000637002"/>
    </source>
</evidence>
<reference evidence="6" key="2">
    <citation type="submission" date="2020-09" db="EMBL/GenBank/DDBJ databases">
        <authorList>
            <person name="Sun Q."/>
            <person name="Zhou Y."/>
        </authorList>
    </citation>
    <scope>NUCLEOTIDE SEQUENCE</scope>
    <source>
        <strain evidence="6">CGMCC 1.12919</strain>
    </source>
</reference>
<evidence type="ECO:0000256" key="3">
    <source>
        <dbReference type="ARBA" id="ARBA00022801"/>
    </source>
</evidence>
<gene>
    <name evidence="6" type="primary">sohB</name>
    <name evidence="6" type="ORF">GCM10010994_21430</name>
</gene>
<dbReference type="PANTHER" id="PTHR42987">
    <property type="entry name" value="PEPTIDASE S49"/>
    <property type="match status" value="1"/>
</dbReference>
<evidence type="ECO:0000256" key="2">
    <source>
        <dbReference type="ARBA" id="ARBA00022670"/>
    </source>
</evidence>
<keyword evidence="7" id="KW-1185">Reference proteome</keyword>
<evidence type="ECO:0000313" key="6">
    <source>
        <dbReference type="EMBL" id="GGC62554.1"/>
    </source>
</evidence>
<proteinExistence type="inferred from homology"/>
<keyword evidence="2" id="KW-0645">Protease</keyword>
<dbReference type="InterPro" id="IPR047272">
    <property type="entry name" value="S49_SppA_C"/>
</dbReference>
<feature type="domain" description="Peptidase S49" evidence="5">
    <location>
        <begin position="99"/>
        <end position="236"/>
    </location>
</feature>
<name>A0A916U802_9HYPH</name>
<dbReference type="EMBL" id="BMGG01000003">
    <property type="protein sequence ID" value="GGC62554.1"/>
    <property type="molecule type" value="Genomic_DNA"/>
</dbReference>
<evidence type="ECO:0000256" key="1">
    <source>
        <dbReference type="ARBA" id="ARBA00008683"/>
    </source>
</evidence>
<evidence type="ECO:0000259" key="5">
    <source>
        <dbReference type="Pfam" id="PF01343"/>
    </source>
</evidence>
<dbReference type="GO" id="GO:0008236">
    <property type="term" value="F:serine-type peptidase activity"/>
    <property type="evidence" value="ECO:0007669"/>
    <property type="project" value="UniProtKB-KW"/>
</dbReference>